<protein>
    <submittedName>
        <fullName evidence="1">Uncharacterized protein</fullName>
    </submittedName>
</protein>
<sequence>MSEGCFNHMVQLMGETMPEESRYKIWVLVVRKLIVVQKGACYNTMKILTRPQKSLHRTRDDIVTMKGTQISYVIHPMTKLGSILIYFIQNLVKTLRISY</sequence>
<reference evidence="1" key="1">
    <citation type="submission" date="2018-05" db="EMBL/GenBank/DDBJ databases">
        <title>Draft genome of Mucuna pruriens seed.</title>
        <authorList>
            <person name="Nnadi N.E."/>
            <person name="Vos R."/>
            <person name="Hasami M.H."/>
            <person name="Devisetty U.K."/>
            <person name="Aguiy J.C."/>
        </authorList>
    </citation>
    <scope>NUCLEOTIDE SEQUENCE [LARGE SCALE GENOMIC DNA]</scope>
    <source>
        <strain evidence="1">JCA_2017</strain>
    </source>
</reference>
<name>A0A371ELP1_MUCPR</name>
<comment type="caution">
    <text evidence="1">The sequence shown here is derived from an EMBL/GenBank/DDBJ whole genome shotgun (WGS) entry which is preliminary data.</text>
</comment>
<dbReference type="Proteomes" id="UP000257109">
    <property type="component" value="Unassembled WGS sequence"/>
</dbReference>
<organism evidence="1 2">
    <name type="scientific">Mucuna pruriens</name>
    <name type="common">Velvet bean</name>
    <name type="synonym">Dolichos pruriens</name>
    <dbReference type="NCBI Taxonomy" id="157652"/>
    <lineage>
        <taxon>Eukaryota</taxon>
        <taxon>Viridiplantae</taxon>
        <taxon>Streptophyta</taxon>
        <taxon>Embryophyta</taxon>
        <taxon>Tracheophyta</taxon>
        <taxon>Spermatophyta</taxon>
        <taxon>Magnoliopsida</taxon>
        <taxon>eudicotyledons</taxon>
        <taxon>Gunneridae</taxon>
        <taxon>Pentapetalae</taxon>
        <taxon>rosids</taxon>
        <taxon>fabids</taxon>
        <taxon>Fabales</taxon>
        <taxon>Fabaceae</taxon>
        <taxon>Papilionoideae</taxon>
        <taxon>50 kb inversion clade</taxon>
        <taxon>NPAAA clade</taxon>
        <taxon>indigoferoid/millettioid clade</taxon>
        <taxon>Phaseoleae</taxon>
        <taxon>Mucuna</taxon>
    </lineage>
</organism>
<accession>A0A371ELP1</accession>
<evidence type="ECO:0000313" key="2">
    <source>
        <dbReference type="Proteomes" id="UP000257109"/>
    </source>
</evidence>
<keyword evidence="2" id="KW-1185">Reference proteome</keyword>
<evidence type="ECO:0000313" key="1">
    <source>
        <dbReference type="EMBL" id="RDX66906.1"/>
    </source>
</evidence>
<dbReference type="EMBL" id="QJKJ01013215">
    <property type="protein sequence ID" value="RDX66906.1"/>
    <property type="molecule type" value="Genomic_DNA"/>
</dbReference>
<gene>
    <name evidence="1" type="ORF">CR513_54280</name>
</gene>
<proteinExistence type="predicted"/>
<feature type="non-terminal residue" evidence="1">
    <location>
        <position position="99"/>
    </location>
</feature>
<dbReference type="AlphaFoldDB" id="A0A371ELP1"/>